<keyword evidence="2" id="KW-0732">Signal</keyword>
<accession>A0A368H4W1</accession>
<organism evidence="3 4">
    <name type="scientific">Ancylostoma caninum</name>
    <name type="common">Dog hookworm</name>
    <dbReference type="NCBI Taxonomy" id="29170"/>
    <lineage>
        <taxon>Eukaryota</taxon>
        <taxon>Metazoa</taxon>
        <taxon>Ecdysozoa</taxon>
        <taxon>Nematoda</taxon>
        <taxon>Chromadorea</taxon>
        <taxon>Rhabditida</taxon>
        <taxon>Rhabditina</taxon>
        <taxon>Rhabditomorpha</taxon>
        <taxon>Strongyloidea</taxon>
        <taxon>Ancylostomatidae</taxon>
        <taxon>Ancylostomatinae</taxon>
        <taxon>Ancylostoma</taxon>
    </lineage>
</organism>
<feature type="compositionally biased region" description="Polar residues" evidence="1">
    <location>
        <begin position="34"/>
        <end position="43"/>
    </location>
</feature>
<evidence type="ECO:0000256" key="1">
    <source>
        <dbReference type="SAM" id="MobiDB-lite"/>
    </source>
</evidence>
<dbReference type="OrthoDB" id="5899573at2759"/>
<gene>
    <name evidence="3" type="ORF">ANCCAN_02319</name>
</gene>
<keyword evidence="4" id="KW-1185">Reference proteome</keyword>
<feature type="region of interest" description="Disordered" evidence="1">
    <location>
        <begin position="34"/>
        <end position="62"/>
    </location>
</feature>
<dbReference type="Proteomes" id="UP000252519">
    <property type="component" value="Unassembled WGS sequence"/>
</dbReference>
<feature type="signal peptide" evidence="2">
    <location>
        <begin position="1"/>
        <end position="20"/>
    </location>
</feature>
<proteinExistence type="predicted"/>
<evidence type="ECO:0000313" key="3">
    <source>
        <dbReference type="EMBL" id="RCN51651.1"/>
    </source>
</evidence>
<evidence type="ECO:0000256" key="2">
    <source>
        <dbReference type="SAM" id="SignalP"/>
    </source>
</evidence>
<protein>
    <recommendedName>
        <fullName evidence="5">Agouti signaling protein</fullName>
    </recommendedName>
</protein>
<evidence type="ECO:0000313" key="4">
    <source>
        <dbReference type="Proteomes" id="UP000252519"/>
    </source>
</evidence>
<sequence length="79" mass="8681">MKWLAIVLCLALFCIGIIQSAPLKDSSKELKNVSSRVKLSPHSTVKREAKEDKKKDTVSPSISSVPQVSFSLEPFMCSS</sequence>
<dbReference type="EMBL" id="JOJR01000012">
    <property type="protein sequence ID" value="RCN51651.1"/>
    <property type="molecule type" value="Genomic_DNA"/>
</dbReference>
<feature type="compositionally biased region" description="Basic and acidic residues" evidence="1">
    <location>
        <begin position="45"/>
        <end position="57"/>
    </location>
</feature>
<evidence type="ECO:0008006" key="5">
    <source>
        <dbReference type="Google" id="ProtNLM"/>
    </source>
</evidence>
<feature type="chain" id="PRO_5016935087" description="Agouti signaling protein" evidence="2">
    <location>
        <begin position="21"/>
        <end position="79"/>
    </location>
</feature>
<dbReference type="AlphaFoldDB" id="A0A368H4W1"/>
<comment type="caution">
    <text evidence="3">The sequence shown here is derived from an EMBL/GenBank/DDBJ whole genome shotgun (WGS) entry which is preliminary data.</text>
</comment>
<reference evidence="3 4" key="1">
    <citation type="submission" date="2014-10" db="EMBL/GenBank/DDBJ databases">
        <title>Draft genome of the hookworm Ancylostoma caninum.</title>
        <authorList>
            <person name="Mitreva M."/>
        </authorList>
    </citation>
    <scope>NUCLEOTIDE SEQUENCE [LARGE SCALE GENOMIC DNA]</scope>
    <source>
        <strain evidence="3 4">Baltimore</strain>
    </source>
</reference>
<name>A0A368H4W1_ANCCA</name>